<accession>A0A5N5G1H5</accession>
<dbReference type="Gene3D" id="3.40.50.150">
    <property type="entry name" value="Vaccinia Virus protein VP39"/>
    <property type="match status" value="1"/>
</dbReference>
<sequence length="323" mass="35918">MLCNWQTYQYCLWCLKQLGVLDIIHKAGTGALLSPCQIASQLRSLHNPEAPSVLDRMFRLLAAYSILTCSTIQANGKVIRAYGLAPVSKYFIKNQDGASLAPLLNLCHDKVILYSWYHLKDAVLEGLPFSQAYGMNVVDYIGRDDRLGVFQDSMKEFNLIFIKEILKIYTGFEGLSTLVDVGGGDGTILNMIICKHPVIKGINYDLPSVVEKSPSHPSIEHITADMFVRIPKSDAIFMKNCYEALPNNGKVIVVDMVIQEAPETTLSAKSLFLFDVCLMNTNVMGKERTERELQSLAKAAGFSDIRVACSAFTFSIVELLKNM</sequence>
<dbReference type="EMBL" id="SMOL01000553">
    <property type="protein sequence ID" value="KAB2608977.1"/>
    <property type="molecule type" value="Genomic_DNA"/>
</dbReference>
<dbReference type="SUPFAM" id="SSF46785">
    <property type="entry name" value="Winged helix' DNA-binding domain"/>
    <property type="match status" value="1"/>
</dbReference>
<evidence type="ECO:0000259" key="5">
    <source>
        <dbReference type="Pfam" id="PF08100"/>
    </source>
</evidence>
<dbReference type="Pfam" id="PF00891">
    <property type="entry name" value="Methyltransf_2"/>
    <property type="match status" value="1"/>
</dbReference>
<dbReference type="InterPro" id="IPR036390">
    <property type="entry name" value="WH_DNA-bd_sf"/>
</dbReference>
<evidence type="ECO:0000313" key="7">
    <source>
        <dbReference type="Proteomes" id="UP000327157"/>
    </source>
</evidence>
<dbReference type="PIRSF" id="PIRSF005739">
    <property type="entry name" value="O-mtase"/>
    <property type="match status" value="1"/>
</dbReference>
<dbReference type="AlphaFoldDB" id="A0A5N5G1H5"/>
<organism evidence="6 7">
    <name type="scientific">Pyrus ussuriensis x Pyrus communis</name>
    <dbReference type="NCBI Taxonomy" id="2448454"/>
    <lineage>
        <taxon>Eukaryota</taxon>
        <taxon>Viridiplantae</taxon>
        <taxon>Streptophyta</taxon>
        <taxon>Embryophyta</taxon>
        <taxon>Tracheophyta</taxon>
        <taxon>Spermatophyta</taxon>
        <taxon>Magnoliopsida</taxon>
        <taxon>eudicotyledons</taxon>
        <taxon>Gunneridae</taxon>
        <taxon>Pentapetalae</taxon>
        <taxon>rosids</taxon>
        <taxon>fabids</taxon>
        <taxon>Rosales</taxon>
        <taxon>Rosaceae</taxon>
        <taxon>Amygdaloideae</taxon>
        <taxon>Maleae</taxon>
        <taxon>Pyrus</taxon>
    </lineage>
</organism>
<protein>
    <submittedName>
        <fullName evidence="6">Caffeic acid 3-O-methyltransferase-like</fullName>
    </submittedName>
</protein>
<proteinExistence type="predicted"/>
<feature type="domain" description="O-methyltransferase C-terminal" evidence="4">
    <location>
        <begin position="116"/>
        <end position="303"/>
    </location>
</feature>
<dbReference type="InterPro" id="IPR016461">
    <property type="entry name" value="COMT-like"/>
</dbReference>
<reference evidence="6 7" key="1">
    <citation type="submission" date="2019-09" db="EMBL/GenBank/DDBJ databases">
        <authorList>
            <person name="Ou C."/>
        </authorList>
    </citation>
    <scope>NUCLEOTIDE SEQUENCE [LARGE SCALE GENOMIC DNA]</scope>
    <source>
        <strain evidence="6">S2</strain>
        <tissue evidence="6">Leaf</tissue>
    </source>
</reference>
<keyword evidence="2 6" id="KW-0808">Transferase</keyword>
<dbReference type="SUPFAM" id="SSF53335">
    <property type="entry name" value="S-adenosyl-L-methionine-dependent methyltransferases"/>
    <property type="match status" value="1"/>
</dbReference>
<evidence type="ECO:0000256" key="3">
    <source>
        <dbReference type="ARBA" id="ARBA00022691"/>
    </source>
</evidence>
<dbReference type="InterPro" id="IPR012967">
    <property type="entry name" value="COMT_dimerisation"/>
</dbReference>
<keyword evidence="1 6" id="KW-0489">Methyltransferase</keyword>
<dbReference type="Proteomes" id="UP000327157">
    <property type="component" value="Chromosome 14"/>
</dbReference>
<dbReference type="InterPro" id="IPR036388">
    <property type="entry name" value="WH-like_DNA-bd_sf"/>
</dbReference>
<reference evidence="7" key="2">
    <citation type="submission" date="2019-10" db="EMBL/GenBank/DDBJ databases">
        <title>A de novo genome assembly of a pear dwarfing rootstock.</title>
        <authorList>
            <person name="Wang F."/>
            <person name="Wang J."/>
            <person name="Li S."/>
            <person name="Zhang Y."/>
            <person name="Fang M."/>
            <person name="Ma L."/>
            <person name="Zhao Y."/>
            <person name="Jiang S."/>
        </authorList>
    </citation>
    <scope>NUCLEOTIDE SEQUENCE [LARGE SCALE GENOMIC DNA]</scope>
</reference>
<dbReference type="FunFam" id="1.10.10.10:FF:000357">
    <property type="entry name" value="Caffeic acid 3-O-methyltransferase"/>
    <property type="match status" value="1"/>
</dbReference>
<keyword evidence="3" id="KW-0949">S-adenosyl-L-methionine</keyword>
<comment type="caution">
    <text evidence="6">The sequence shown here is derived from an EMBL/GenBank/DDBJ whole genome shotgun (WGS) entry which is preliminary data.</text>
</comment>
<feature type="domain" description="O-methyltransferase dimerisation" evidence="5">
    <location>
        <begin position="11"/>
        <end position="93"/>
    </location>
</feature>
<dbReference type="PANTHER" id="PTHR11746">
    <property type="entry name" value="O-METHYLTRANSFERASE"/>
    <property type="match status" value="1"/>
</dbReference>
<evidence type="ECO:0000313" key="6">
    <source>
        <dbReference type="EMBL" id="KAB2608977.1"/>
    </source>
</evidence>
<dbReference type="InterPro" id="IPR029063">
    <property type="entry name" value="SAM-dependent_MTases_sf"/>
</dbReference>
<reference evidence="6 7" key="3">
    <citation type="submission" date="2019-11" db="EMBL/GenBank/DDBJ databases">
        <title>A de novo genome assembly of a pear dwarfing rootstock.</title>
        <authorList>
            <person name="Wang F."/>
            <person name="Wang J."/>
            <person name="Li S."/>
            <person name="Zhang Y."/>
            <person name="Fang M."/>
            <person name="Ma L."/>
            <person name="Zhao Y."/>
            <person name="Jiang S."/>
        </authorList>
    </citation>
    <scope>NUCLEOTIDE SEQUENCE [LARGE SCALE GENOMIC DNA]</scope>
    <source>
        <strain evidence="6">S2</strain>
        <tissue evidence="6">Leaf</tissue>
    </source>
</reference>
<evidence type="ECO:0000256" key="2">
    <source>
        <dbReference type="ARBA" id="ARBA00022679"/>
    </source>
</evidence>
<dbReference type="Gene3D" id="1.10.10.10">
    <property type="entry name" value="Winged helix-like DNA-binding domain superfamily/Winged helix DNA-binding domain"/>
    <property type="match status" value="1"/>
</dbReference>
<dbReference type="GO" id="GO:0046983">
    <property type="term" value="F:protein dimerization activity"/>
    <property type="evidence" value="ECO:0007669"/>
    <property type="project" value="InterPro"/>
</dbReference>
<evidence type="ECO:0000256" key="1">
    <source>
        <dbReference type="ARBA" id="ARBA00022603"/>
    </source>
</evidence>
<gene>
    <name evidence="6" type="ORF">D8674_012145</name>
</gene>
<dbReference type="InterPro" id="IPR001077">
    <property type="entry name" value="COMT_C"/>
</dbReference>
<dbReference type="PROSITE" id="PS51683">
    <property type="entry name" value="SAM_OMT_II"/>
    <property type="match status" value="1"/>
</dbReference>
<dbReference type="Pfam" id="PF08100">
    <property type="entry name" value="Dimerisation"/>
    <property type="match status" value="1"/>
</dbReference>
<keyword evidence="7" id="KW-1185">Reference proteome</keyword>
<dbReference type="GO" id="GO:0032259">
    <property type="term" value="P:methylation"/>
    <property type="evidence" value="ECO:0007669"/>
    <property type="project" value="UniProtKB-KW"/>
</dbReference>
<dbReference type="GO" id="GO:0008171">
    <property type="term" value="F:O-methyltransferase activity"/>
    <property type="evidence" value="ECO:0007669"/>
    <property type="project" value="InterPro"/>
</dbReference>
<dbReference type="OrthoDB" id="1606438at2759"/>
<name>A0A5N5G1H5_9ROSA</name>
<evidence type="ECO:0000259" key="4">
    <source>
        <dbReference type="Pfam" id="PF00891"/>
    </source>
</evidence>